<evidence type="ECO:0000256" key="8">
    <source>
        <dbReference type="RuleBase" id="RU003523"/>
    </source>
</evidence>
<dbReference type="EMBL" id="LJCQ01000477">
    <property type="protein sequence ID" value="KPV42209.1"/>
    <property type="molecule type" value="Genomic_DNA"/>
</dbReference>
<evidence type="ECO:0000256" key="7">
    <source>
        <dbReference type="ARBA" id="ARBA00029993"/>
    </source>
</evidence>
<dbReference type="Proteomes" id="UP000050320">
    <property type="component" value="Unassembled WGS sequence"/>
</dbReference>
<dbReference type="PROSITE" id="PS50991">
    <property type="entry name" value="PYR_CT"/>
    <property type="match status" value="1"/>
</dbReference>
<keyword evidence="6" id="KW-0100">Branched-chain amino acid biosynthesis</keyword>
<dbReference type="GO" id="GO:0009098">
    <property type="term" value="P:L-leucine biosynthetic process"/>
    <property type="evidence" value="ECO:0007669"/>
    <property type="project" value="TreeGrafter"/>
</dbReference>
<gene>
    <name evidence="11" type="ORF">AOG54_04120</name>
    <name evidence="10" type="ORF">SE19_09240</name>
</gene>
<dbReference type="InterPro" id="IPR013785">
    <property type="entry name" value="Aldolase_TIM"/>
</dbReference>
<dbReference type="RefSeq" id="WP_048101242.1">
    <property type="nucleotide sequence ID" value="NZ_LJCQ01000477.1"/>
</dbReference>
<keyword evidence="4" id="KW-0028">Amino-acid biosynthesis</keyword>
<keyword evidence="5 8" id="KW-0808">Transferase</keyword>
<dbReference type="EMBL" id="LKBG01000227">
    <property type="protein sequence ID" value="KQB34662.1"/>
    <property type="molecule type" value="Genomic_DNA"/>
</dbReference>
<dbReference type="PANTHER" id="PTHR10277">
    <property type="entry name" value="HOMOCITRATE SYNTHASE-RELATED"/>
    <property type="match status" value="1"/>
</dbReference>
<dbReference type="Proteomes" id="UP000050515">
    <property type="component" value="Unassembled WGS sequence"/>
</dbReference>
<evidence type="ECO:0000256" key="1">
    <source>
        <dbReference type="ARBA" id="ARBA00003715"/>
    </source>
</evidence>
<evidence type="ECO:0000259" key="9">
    <source>
        <dbReference type="PROSITE" id="PS50991"/>
    </source>
</evidence>
<feature type="domain" description="Pyruvate carboxyltransferase" evidence="9">
    <location>
        <begin position="1"/>
        <end position="236"/>
    </location>
</feature>
<reference evidence="11 12" key="2">
    <citation type="submission" date="2015-09" db="EMBL/GenBank/DDBJ databases">
        <title>Heavy metals and arsenic resistance mechanisms in polyextremophilic archaea of the family Ferroplasmaceae.</title>
        <authorList>
            <person name="Bulaev A.G."/>
            <person name="Kanygina A.V."/>
        </authorList>
    </citation>
    <scope>NUCLEOTIDE SEQUENCE [LARGE SCALE GENOMIC DNA]</scope>
    <source>
        <strain evidence="11 12">VT</strain>
    </source>
</reference>
<evidence type="ECO:0000256" key="2">
    <source>
        <dbReference type="ARBA" id="ARBA00004689"/>
    </source>
</evidence>
<comment type="function">
    <text evidence="1">Catalyzes the condensation of the acetyl group of acetyl-CoA with 3-methyl-2-oxobutanoate (2-oxoisovalerate) to form 3-carboxy-3-hydroxy-4-methylpentanoate (2-isopropylmalate).</text>
</comment>
<evidence type="ECO:0000256" key="3">
    <source>
        <dbReference type="ARBA" id="ARBA00012973"/>
    </source>
</evidence>
<evidence type="ECO:0000313" key="12">
    <source>
        <dbReference type="Proteomes" id="UP000050320"/>
    </source>
</evidence>
<dbReference type="GeneID" id="84221075"/>
<dbReference type="PROSITE" id="PS00815">
    <property type="entry name" value="AIPM_HOMOCIT_SYNTH_1"/>
    <property type="match status" value="1"/>
</dbReference>
<reference evidence="10 13" key="1">
    <citation type="submission" date="2015-09" db="EMBL/GenBank/DDBJ databases">
        <title>Draft genome sequence of Acidiplasma aeolicum DSM 18409.</title>
        <authorList>
            <person name="Hemp J."/>
        </authorList>
    </citation>
    <scope>NUCLEOTIDE SEQUENCE [LARGE SCALE GENOMIC DNA]</scope>
    <source>
        <strain evidence="10 13">V</strain>
    </source>
</reference>
<dbReference type="OrthoDB" id="6555at2157"/>
<dbReference type="AlphaFoldDB" id="A0A0Q0RQQ6"/>
<keyword evidence="12" id="KW-1185">Reference proteome</keyword>
<organism evidence="11 12">
    <name type="scientific">Acidiplasma aeolicum</name>
    <dbReference type="NCBI Taxonomy" id="507754"/>
    <lineage>
        <taxon>Archaea</taxon>
        <taxon>Methanobacteriati</taxon>
        <taxon>Thermoplasmatota</taxon>
        <taxon>Thermoplasmata</taxon>
        <taxon>Thermoplasmatales</taxon>
        <taxon>Ferroplasmaceae</taxon>
        <taxon>Acidiplasma</taxon>
    </lineage>
</organism>
<dbReference type="Pfam" id="PF00682">
    <property type="entry name" value="HMGL-like"/>
    <property type="match status" value="1"/>
</dbReference>
<comment type="similarity">
    <text evidence="8">Belongs to the alpha-IPM synthase/homocitrate synthase family.</text>
</comment>
<comment type="caution">
    <text evidence="11">The sequence shown here is derived from an EMBL/GenBank/DDBJ whole genome shotgun (WGS) entry which is preliminary data.</text>
</comment>
<evidence type="ECO:0000313" key="13">
    <source>
        <dbReference type="Proteomes" id="UP000050515"/>
    </source>
</evidence>
<comment type="pathway">
    <text evidence="2">Amino-acid biosynthesis; L-leucine biosynthesis; L-leucine from 3-methyl-2-oxobutanoate: step 1/4.</text>
</comment>
<evidence type="ECO:0000256" key="4">
    <source>
        <dbReference type="ARBA" id="ARBA00022605"/>
    </source>
</evidence>
<dbReference type="EC" id="2.3.3.13" evidence="3"/>
<dbReference type="PATRIC" id="fig|507754.4.peg.777"/>
<dbReference type="GO" id="GO:0003852">
    <property type="term" value="F:2-isopropylmalate synthase activity"/>
    <property type="evidence" value="ECO:0007669"/>
    <property type="project" value="UniProtKB-EC"/>
</dbReference>
<dbReference type="InterPro" id="IPR050073">
    <property type="entry name" value="2-IPM_HCS-like"/>
</dbReference>
<dbReference type="PANTHER" id="PTHR10277:SF9">
    <property type="entry name" value="2-ISOPROPYLMALATE SYNTHASE 1, CHLOROPLASTIC-RELATED"/>
    <property type="match status" value="1"/>
</dbReference>
<sequence length="344" mass="38179">MISDDTLREGMQAPGIAFTVNEKIKLATMISDAGIKKALVSYPSAHESEKYVTQEIVKRGIFKDVYGLGRTLKSDIDEIYSTGANISLHLPFIIKDINTILENIRYASRLCRKLEVALVDIDQYTINDLIKISRLIHDSGADIIQIPDTKGITEPNKYGTIIKRIKNEVKTSLEIHCHNDYGYSIANAIEGLKNGADYVDASVFGLGERNGITDIAVISNYLNNLGKTSINMEKMKTLYSFMHDLITEKAGQQFFYDNIPVFGKNINYNTAGTHASYGNIFTGTDYSVNVYTGKAMIRNILAINNLNLSDENLNLLIKKIKDLSSDTGMVLSAEEIIKLAGDLN</sequence>
<dbReference type="InterPro" id="IPR000891">
    <property type="entry name" value="PYR_CT"/>
</dbReference>
<dbReference type="PROSITE" id="PS00816">
    <property type="entry name" value="AIPM_HOMOCIT_SYNTH_2"/>
    <property type="match status" value="1"/>
</dbReference>
<name>A0A0Q0RQQ6_9ARCH</name>
<dbReference type="InterPro" id="IPR002034">
    <property type="entry name" value="AIPM/Hcit_synth_CS"/>
</dbReference>
<dbReference type="Gene3D" id="3.20.20.70">
    <property type="entry name" value="Aldolase class I"/>
    <property type="match status" value="1"/>
</dbReference>
<evidence type="ECO:0000256" key="5">
    <source>
        <dbReference type="ARBA" id="ARBA00022679"/>
    </source>
</evidence>
<accession>A0A0Q0RQQ6</accession>
<protein>
    <recommendedName>
        <fullName evidence="3">2-isopropylmalate synthase</fullName>
        <ecNumber evidence="3">2.3.3.13</ecNumber>
    </recommendedName>
    <alternativeName>
        <fullName evidence="7">Alpha-IPM synthase</fullName>
    </alternativeName>
</protein>
<evidence type="ECO:0000313" key="10">
    <source>
        <dbReference type="EMBL" id="KPV42209.1"/>
    </source>
</evidence>
<dbReference type="SUPFAM" id="SSF51569">
    <property type="entry name" value="Aldolase"/>
    <property type="match status" value="1"/>
</dbReference>
<evidence type="ECO:0000256" key="6">
    <source>
        <dbReference type="ARBA" id="ARBA00023304"/>
    </source>
</evidence>
<evidence type="ECO:0000313" key="11">
    <source>
        <dbReference type="EMBL" id="KQB34662.1"/>
    </source>
</evidence>
<proteinExistence type="inferred from homology"/>